<dbReference type="STRING" id="1033734.GCA_000285535_03020"/>
<dbReference type="CDD" id="cd05379">
    <property type="entry name" value="CAP_bacterial"/>
    <property type="match status" value="1"/>
</dbReference>
<comment type="caution">
    <text evidence="4">The sequence shown here is derived from an EMBL/GenBank/DDBJ whole genome shotgun (WGS) entry which is preliminary data.</text>
</comment>
<dbReference type="Gene3D" id="3.40.33.10">
    <property type="entry name" value="CAP"/>
    <property type="match status" value="1"/>
</dbReference>
<feature type="domain" description="SCP" evidence="3">
    <location>
        <begin position="126"/>
        <end position="235"/>
    </location>
</feature>
<dbReference type="PANTHER" id="PTHR31157:SF1">
    <property type="entry name" value="SCP DOMAIN-CONTAINING PROTEIN"/>
    <property type="match status" value="1"/>
</dbReference>
<dbReference type="Proteomes" id="UP000306477">
    <property type="component" value="Unassembled WGS sequence"/>
</dbReference>
<dbReference type="InterPro" id="IPR035940">
    <property type="entry name" value="CAP_sf"/>
</dbReference>
<gene>
    <name evidence="4" type="ORF">E1I69_24040</name>
</gene>
<dbReference type="AlphaFoldDB" id="A0A4S3PHC1"/>
<evidence type="ECO:0000313" key="4">
    <source>
        <dbReference type="EMBL" id="THE08669.1"/>
    </source>
</evidence>
<dbReference type="EMBL" id="SLUB01000126">
    <property type="protein sequence ID" value="THE08669.1"/>
    <property type="molecule type" value="Genomic_DNA"/>
</dbReference>
<dbReference type="PANTHER" id="PTHR31157">
    <property type="entry name" value="SCP DOMAIN-CONTAINING PROTEIN"/>
    <property type="match status" value="1"/>
</dbReference>
<dbReference type="InterPro" id="IPR014258">
    <property type="entry name" value="CAP_domain_YkwD-like"/>
</dbReference>
<dbReference type="InterPro" id="IPR014044">
    <property type="entry name" value="CAP_dom"/>
</dbReference>
<evidence type="ECO:0000313" key="5">
    <source>
        <dbReference type="Proteomes" id="UP000306477"/>
    </source>
</evidence>
<name>A0A4S3PHC1_9BACI</name>
<feature type="compositionally biased region" description="Low complexity" evidence="1">
    <location>
        <begin position="90"/>
        <end position="104"/>
    </location>
</feature>
<feature type="region of interest" description="Disordered" evidence="1">
    <location>
        <begin position="67"/>
        <end position="111"/>
    </location>
</feature>
<dbReference type="OrthoDB" id="9783944at2"/>
<sequence length="240" mass="26801">MKKTVLSLAVAGALLVTGPLASSAEQVDNSNTSFEGRYVVSVNNSTNWNDLIQNLLKKYYSQYGQTQTKVDKPTQPAQEPTEQKAEEPQESPAVQQPVQQQPAEQPKETTNQATYSISQFEQEVVTLTNKERAKYGLQPLKVDLKLSEVARTKSSDMKKNGYFSHTSPTYGSPFDMMKQFGIQYRAAGENIAMGQRSPQEVVNAWMNSEGHRKNILSSNFTHIGVGHVEGNYWTQMFIGK</sequence>
<proteinExistence type="predicted"/>
<feature type="signal peptide" evidence="2">
    <location>
        <begin position="1"/>
        <end position="23"/>
    </location>
</feature>
<organism evidence="4 5">
    <name type="scientific">Bacillus timonensis</name>
    <dbReference type="NCBI Taxonomy" id="1033734"/>
    <lineage>
        <taxon>Bacteria</taxon>
        <taxon>Bacillati</taxon>
        <taxon>Bacillota</taxon>
        <taxon>Bacilli</taxon>
        <taxon>Bacillales</taxon>
        <taxon>Bacillaceae</taxon>
        <taxon>Bacillus</taxon>
    </lineage>
</organism>
<dbReference type="RefSeq" id="WP_136382018.1">
    <property type="nucleotide sequence ID" value="NZ_SLUB01000126.1"/>
</dbReference>
<protein>
    <submittedName>
        <fullName evidence="4">Sporulation protein</fullName>
    </submittedName>
</protein>
<feature type="chain" id="PRO_5020866615" evidence="2">
    <location>
        <begin position="24"/>
        <end position="240"/>
    </location>
</feature>
<reference evidence="4 5" key="1">
    <citation type="journal article" date="2019" name="Indoor Air">
        <title>Impacts of indoor surface finishes on bacterial viability.</title>
        <authorList>
            <person name="Hu J."/>
            <person name="Maamar S.B."/>
            <person name="Glawe A.J."/>
            <person name="Gottel N."/>
            <person name="Gilbert J.A."/>
            <person name="Hartmann E.M."/>
        </authorList>
    </citation>
    <scope>NUCLEOTIDE SEQUENCE [LARGE SCALE GENOMIC DNA]</scope>
    <source>
        <strain evidence="4 5">AF060A6</strain>
    </source>
</reference>
<evidence type="ECO:0000256" key="2">
    <source>
        <dbReference type="SAM" id="SignalP"/>
    </source>
</evidence>
<dbReference type="SUPFAM" id="SSF55797">
    <property type="entry name" value="PR-1-like"/>
    <property type="match status" value="1"/>
</dbReference>
<accession>A0A4S3PHC1</accession>
<dbReference type="Pfam" id="PF00188">
    <property type="entry name" value="CAP"/>
    <property type="match status" value="1"/>
</dbReference>
<evidence type="ECO:0000256" key="1">
    <source>
        <dbReference type="SAM" id="MobiDB-lite"/>
    </source>
</evidence>
<dbReference type="NCBIfam" id="TIGR02909">
    <property type="entry name" value="spore_YkwD"/>
    <property type="match status" value="1"/>
</dbReference>
<keyword evidence="2" id="KW-0732">Signal</keyword>
<keyword evidence="5" id="KW-1185">Reference proteome</keyword>
<evidence type="ECO:0000259" key="3">
    <source>
        <dbReference type="Pfam" id="PF00188"/>
    </source>
</evidence>